<protein>
    <submittedName>
        <fullName evidence="2">Peptidase M19</fullName>
    </submittedName>
</protein>
<dbReference type="Gene3D" id="3.20.20.140">
    <property type="entry name" value="Metal-dependent hydrolases"/>
    <property type="match status" value="1"/>
</dbReference>
<gene>
    <name evidence="2" type="ORF">DI564_03400</name>
</gene>
<dbReference type="GO" id="GO:0070573">
    <property type="term" value="F:metallodipeptidase activity"/>
    <property type="evidence" value="ECO:0007669"/>
    <property type="project" value="InterPro"/>
</dbReference>
<organism evidence="2 3">
    <name type="scientific">Rhodanobacter denitrificans</name>
    <dbReference type="NCBI Taxonomy" id="666685"/>
    <lineage>
        <taxon>Bacteria</taxon>
        <taxon>Pseudomonadati</taxon>
        <taxon>Pseudomonadota</taxon>
        <taxon>Gammaproteobacteria</taxon>
        <taxon>Lysobacterales</taxon>
        <taxon>Rhodanobacteraceae</taxon>
        <taxon>Rhodanobacter</taxon>
    </lineage>
</organism>
<dbReference type="PROSITE" id="PS51318">
    <property type="entry name" value="TAT"/>
    <property type="match status" value="1"/>
</dbReference>
<dbReference type="InterPro" id="IPR032466">
    <property type="entry name" value="Metal_Hydrolase"/>
</dbReference>
<feature type="signal peptide" evidence="1">
    <location>
        <begin position="1"/>
        <end position="33"/>
    </location>
</feature>
<dbReference type="Pfam" id="PF01244">
    <property type="entry name" value="Peptidase_M19"/>
    <property type="match status" value="1"/>
</dbReference>
<dbReference type="InterPro" id="IPR008257">
    <property type="entry name" value="Pept_M19"/>
</dbReference>
<dbReference type="GO" id="GO:0006508">
    <property type="term" value="P:proteolysis"/>
    <property type="evidence" value="ECO:0007669"/>
    <property type="project" value="InterPro"/>
</dbReference>
<dbReference type="AlphaFoldDB" id="A0A2W5KNZ9"/>
<dbReference type="EMBL" id="QFPO01000003">
    <property type="protein sequence ID" value="PZQ18786.1"/>
    <property type="molecule type" value="Genomic_DNA"/>
</dbReference>
<dbReference type="InterPro" id="IPR006311">
    <property type="entry name" value="TAT_signal"/>
</dbReference>
<evidence type="ECO:0000313" key="3">
    <source>
        <dbReference type="Proteomes" id="UP000249046"/>
    </source>
</evidence>
<feature type="chain" id="PRO_5016032668" evidence="1">
    <location>
        <begin position="34"/>
        <end position="392"/>
    </location>
</feature>
<dbReference type="PANTHER" id="PTHR10443:SF12">
    <property type="entry name" value="DIPEPTIDASE"/>
    <property type="match status" value="1"/>
</dbReference>
<reference evidence="2 3" key="1">
    <citation type="submission" date="2017-08" db="EMBL/GenBank/DDBJ databases">
        <title>Infants hospitalized years apart are colonized by the same room-sourced microbial strains.</title>
        <authorList>
            <person name="Brooks B."/>
            <person name="Olm M.R."/>
            <person name="Firek B.A."/>
            <person name="Baker R."/>
            <person name="Thomas B.C."/>
            <person name="Morowitz M.J."/>
            <person name="Banfield J.F."/>
        </authorList>
    </citation>
    <scope>NUCLEOTIDE SEQUENCE [LARGE SCALE GENOMIC DNA]</scope>
    <source>
        <strain evidence="2">S2_005_003_R2_42</strain>
    </source>
</reference>
<sequence length="392" mass="41725">MTSSAPVDTARRSLLLAGAAAPLLAGLPAAAQAGVAASDRIVVNALGTLFSPHYRPAPDEKPPTIIVETRPGMVDDAVIADAIRAGLSAVTVTIGHVAGEVDPFEHTIAEIGRWDAIVRRYAGKLTKVLSVEDIRRAAPAGRVGVIYGTQNSTMLGDRVERVDILADLGMRVLQLTYNTANAVGGGSMADPAQGLTAFGRSVVARANACRLMVDLSHSNERTCLDAIAQSTRPVTISHSGCRALGDSPRNKTDAELRQLAERGGFFGVYFMPLLTPGRQAMADDVIAHIEHAVKICGEDHVGIGTDGGTTPVDLDLMRKAQREYVALRRRQGIAASGESGEILFLVPDLYGVDQFRTLADRLQRRGHPASRIDKILGGNYLRVAREIWGEAA</sequence>
<proteinExistence type="predicted"/>
<accession>A0A2W5KNZ9</accession>
<name>A0A2W5KNZ9_9GAMM</name>
<evidence type="ECO:0000256" key="1">
    <source>
        <dbReference type="SAM" id="SignalP"/>
    </source>
</evidence>
<dbReference type="PROSITE" id="PS51365">
    <property type="entry name" value="RENAL_DIPEPTIDASE_2"/>
    <property type="match status" value="1"/>
</dbReference>
<comment type="caution">
    <text evidence="2">The sequence shown here is derived from an EMBL/GenBank/DDBJ whole genome shotgun (WGS) entry which is preliminary data.</text>
</comment>
<dbReference type="PANTHER" id="PTHR10443">
    <property type="entry name" value="MICROSOMAL DIPEPTIDASE"/>
    <property type="match status" value="1"/>
</dbReference>
<keyword evidence="1" id="KW-0732">Signal</keyword>
<evidence type="ECO:0000313" key="2">
    <source>
        <dbReference type="EMBL" id="PZQ18786.1"/>
    </source>
</evidence>
<dbReference type="Proteomes" id="UP000249046">
    <property type="component" value="Unassembled WGS sequence"/>
</dbReference>
<dbReference type="SUPFAM" id="SSF51556">
    <property type="entry name" value="Metallo-dependent hydrolases"/>
    <property type="match status" value="1"/>
</dbReference>